<dbReference type="EMBL" id="GBXM01026958">
    <property type="protein sequence ID" value="JAH81619.1"/>
    <property type="molecule type" value="Transcribed_RNA"/>
</dbReference>
<reference evidence="1" key="1">
    <citation type="submission" date="2014-11" db="EMBL/GenBank/DDBJ databases">
        <authorList>
            <person name="Amaro Gonzalez C."/>
        </authorList>
    </citation>
    <scope>NUCLEOTIDE SEQUENCE</scope>
</reference>
<evidence type="ECO:0000313" key="1">
    <source>
        <dbReference type="EMBL" id="JAH81619.1"/>
    </source>
</evidence>
<proteinExistence type="predicted"/>
<dbReference type="AlphaFoldDB" id="A0A0E9VTX6"/>
<organism evidence="1">
    <name type="scientific">Anguilla anguilla</name>
    <name type="common">European freshwater eel</name>
    <name type="synonym">Muraena anguilla</name>
    <dbReference type="NCBI Taxonomy" id="7936"/>
    <lineage>
        <taxon>Eukaryota</taxon>
        <taxon>Metazoa</taxon>
        <taxon>Chordata</taxon>
        <taxon>Craniata</taxon>
        <taxon>Vertebrata</taxon>
        <taxon>Euteleostomi</taxon>
        <taxon>Actinopterygii</taxon>
        <taxon>Neopterygii</taxon>
        <taxon>Teleostei</taxon>
        <taxon>Anguilliformes</taxon>
        <taxon>Anguillidae</taxon>
        <taxon>Anguilla</taxon>
    </lineage>
</organism>
<accession>A0A0E9VTX6</accession>
<name>A0A0E9VTX6_ANGAN</name>
<protein>
    <submittedName>
        <fullName evidence="1">Uncharacterized protein</fullName>
    </submittedName>
</protein>
<reference evidence="1" key="2">
    <citation type="journal article" date="2015" name="Fish Shellfish Immunol.">
        <title>Early steps in the European eel (Anguilla anguilla)-Vibrio vulnificus interaction in the gills: Role of the RtxA13 toxin.</title>
        <authorList>
            <person name="Callol A."/>
            <person name="Pajuelo D."/>
            <person name="Ebbesson L."/>
            <person name="Teles M."/>
            <person name="MacKenzie S."/>
            <person name="Amaro C."/>
        </authorList>
    </citation>
    <scope>NUCLEOTIDE SEQUENCE</scope>
</reference>
<dbReference type="EMBL" id="GBXM01056253">
    <property type="protein sequence ID" value="JAH52324.1"/>
    <property type="molecule type" value="Transcribed_RNA"/>
</dbReference>
<sequence>MSTFRQPTDVRKELMSKEPFWLTLFQGAIYYHSRVSAEYCSSPSMLAHTG</sequence>